<feature type="transmembrane region" description="Helical" evidence="5">
    <location>
        <begin position="465"/>
        <end position="486"/>
    </location>
</feature>
<keyword evidence="2 5" id="KW-0812">Transmembrane</keyword>
<evidence type="ECO:0000256" key="3">
    <source>
        <dbReference type="ARBA" id="ARBA00022989"/>
    </source>
</evidence>
<proteinExistence type="predicted"/>
<feature type="transmembrane region" description="Helical" evidence="5">
    <location>
        <begin position="86"/>
        <end position="115"/>
    </location>
</feature>
<feature type="transmembrane region" description="Helical" evidence="5">
    <location>
        <begin position="374"/>
        <end position="394"/>
    </location>
</feature>
<dbReference type="PANTHER" id="PTHR47547:SF1">
    <property type="entry name" value="ASPARTATE-PROTON SYMPORTER"/>
    <property type="match status" value="1"/>
</dbReference>
<protein>
    <submittedName>
        <fullName evidence="6">Amino acid permease</fullName>
    </submittedName>
</protein>
<evidence type="ECO:0000256" key="5">
    <source>
        <dbReference type="SAM" id="Phobius"/>
    </source>
</evidence>
<dbReference type="InterPro" id="IPR002293">
    <property type="entry name" value="AA/rel_permease1"/>
</dbReference>
<dbReference type="Pfam" id="PF13520">
    <property type="entry name" value="AA_permease_2"/>
    <property type="match status" value="1"/>
</dbReference>
<dbReference type="HOGENOM" id="CLU_007946_16_1_6"/>
<feature type="transmembrane region" description="Helical" evidence="5">
    <location>
        <begin position="43"/>
        <end position="65"/>
    </location>
</feature>
<feature type="transmembrane region" description="Helical" evidence="5">
    <location>
        <begin position="238"/>
        <end position="265"/>
    </location>
</feature>
<name>A9KCP1_COXBN</name>
<feature type="transmembrane region" description="Helical" evidence="5">
    <location>
        <begin position="206"/>
        <end position="226"/>
    </location>
</feature>
<reference evidence="6 7" key="1">
    <citation type="journal article" date="2009" name="Infect. Immun.">
        <title>Comparative genomics reveal extensive transposon-mediated genomic plasticity and diversity among potential effector proteins within the genus Coxiella.</title>
        <authorList>
            <person name="Beare P.A."/>
            <person name="Unsworth N."/>
            <person name="Andoh M."/>
            <person name="Voth D.E."/>
            <person name="Omsland A."/>
            <person name="Gilk S.D."/>
            <person name="Williams K.P."/>
            <person name="Sobral B.W."/>
            <person name="Kupko J.J.III."/>
            <person name="Porcella S.F."/>
            <person name="Samuel J.E."/>
            <person name="Heinzen R.A."/>
        </authorList>
    </citation>
    <scope>NUCLEOTIDE SEQUENCE [LARGE SCALE GENOMIC DNA]</scope>
    <source>
        <strain evidence="6 7">Dugway 5J108-111</strain>
    </source>
</reference>
<keyword evidence="4 5" id="KW-0472">Membrane</keyword>
<evidence type="ECO:0000313" key="6">
    <source>
        <dbReference type="EMBL" id="ABS76643.1"/>
    </source>
</evidence>
<evidence type="ECO:0000256" key="2">
    <source>
        <dbReference type="ARBA" id="ARBA00022692"/>
    </source>
</evidence>
<feature type="transmembrane region" description="Helical" evidence="5">
    <location>
        <begin position="167"/>
        <end position="186"/>
    </location>
</feature>
<evidence type="ECO:0000256" key="4">
    <source>
        <dbReference type="ARBA" id="ARBA00023136"/>
    </source>
</evidence>
<dbReference type="PANTHER" id="PTHR47547">
    <property type="match status" value="1"/>
</dbReference>
<dbReference type="AlphaFoldDB" id="A9KCP1"/>
<evidence type="ECO:0000256" key="1">
    <source>
        <dbReference type="ARBA" id="ARBA00004141"/>
    </source>
</evidence>
<comment type="subcellular location">
    <subcellularLocation>
        <location evidence="1">Membrane</location>
        <topology evidence="1">Multi-pass membrane protein</topology>
    </subcellularLocation>
</comment>
<gene>
    <name evidence="6" type="ordered locus">CBUD_1493</name>
</gene>
<dbReference type="EMBL" id="CP000733">
    <property type="protein sequence ID" value="ABS76643.1"/>
    <property type="molecule type" value="Genomic_DNA"/>
</dbReference>
<dbReference type="Gene3D" id="1.20.1740.10">
    <property type="entry name" value="Amino acid/polyamine transporter I"/>
    <property type="match status" value="1"/>
</dbReference>
<dbReference type="InterPro" id="IPR052962">
    <property type="entry name" value="AA_Transporter_AGT"/>
</dbReference>
<keyword evidence="3 5" id="KW-1133">Transmembrane helix</keyword>
<feature type="transmembrane region" description="Helical" evidence="5">
    <location>
        <begin position="285"/>
        <end position="304"/>
    </location>
</feature>
<dbReference type="GO" id="GO:0022857">
    <property type="term" value="F:transmembrane transporter activity"/>
    <property type="evidence" value="ECO:0007669"/>
    <property type="project" value="InterPro"/>
</dbReference>
<feature type="transmembrane region" description="Helical" evidence="5">
    <location>
        <begin position="346"/>
        <end position="368"/>
    </location>
</feature>
<dbReference type="Proteomes" id="UP000008555">
    <property type="component" value="Chromosome"/>
</dbReference>
<feature type="transmembrane region" description="Helical" evidence="5">
    <location>
        <begin position="435"/>
        <end position="453"/>
    </location>
</feature>
<dbReference type="RefSeq" id="WP_005771096.1">
    <property type="nucleotide sequence ID" value="NC_009727.1"/>
</dbReference>
<organism evidence="6 7">
    <name type="scientific">Coxiella burnetii (strain Dugway 5J108-111)</name>
    <dbReference type="NCBI Taxonomy" id="434922"/>
    <lineage>
        <taxon>Bacteria</taxon>
        <taxon>Pseudomonadati</taxon>
        <taxon>Pseudomonadota</taxon>
        <taxon>Gammaproteobacteria</taxon>
        <taxon>Legionellales</taxon>
        <taxon>Coxiellaceae</taxon>
        <taxon>Coxiella</taxon>
    </lineage>
</organism>
<dbReference type="GO" id="GO:0016020">
    <property type="term" value="C:membrane"/>
    <property type="evidence" value="ECO:0007669"/>
    <property type="project" value="UniProtKB-SubCell"/>
</dbReference>
<feature type="transmembrane region" description="Helical" evidence="5">
    <location>
        <begin position="135"/>
        <end position="155"/>
    </location>
</feature>
<feature type="transmembrane region" description="Helical" evidence="5">
    <location>
        <begin position="12"/>
        <end position="31"/>
    </location>
</feature>
<evidence type="ECO:0000313" key="7">
    <source>
        <dbReference type="Proteomes" id="UP000008555"/>
    </source>
</evidence>
<accession>A9KCP1</accession>
<sequence>MNNVHAYKRRIGPIGLMMSAVSAMIGSGWLFSSLYVGRLAGPASILAWIFGGILVMIVALTYAEIVTMLPITGGSTRFPQLTHGTFVSLFFGWITWFTLMTAPAIEVQAMIQYAANYWPTLIRHHGAGMHGLSPLGYLIATLMMIGFSLINIYSIRLITRLNNIFSFWKLIIPVLTAIVLMVVAFHPNNFNNPHYGGFMPNGWKGVFAALATGGILFAFNGFKQAVELAGEAENPNRTVIIGILGSLIIVLIIYLLLEIGFIGALSPESLSKGWFFVHFIGDAGPLAGLLMTFGVTWMAILLYIDAMIATSAAGLVYSTSSSRTLYGLSANRQLPKFLQEVNERGIPAKAVFVNFIVGMTFFLPFHGWYAMAEFMSSIIALSYITGPICCLSLRYQLPEHKRVFRLPLITVWSFFGFYICTLIVYWAGWSVVSKLGLSLFISFMLFVVYRLFSKRPRGIHMNWRAATWMWPYLVGLNVISYLGSYGGGINKIHFGWDFLYLAILCFCCLYLAVTFRASDKHVAETLVRFEEEVKTGIPSTVPDEEFENPSLVRKEVSYID</sequence>
<feature type="transmembrane region" description="Helical" evidence="5">
    <location>
        <begin position="406"/>
        <end position="429"/>
    </location>
</feature>
<dbReference type="KEGG" id="cbd:CBUD_1493"/>
<feature type="transmembrane region" description="Helical" evidence="5">
    <location>
        <begin position="498"/>
        <end position="518"/>
    </location>
</feature>